<sequence length="256" mass="27949">MLSYRTARLALAGSVLALGSLAWAGLLSYWWLLLPLALYLGAVAYGSSVISSSFFIETDCGVATAAPEIALTFDDGPIEPTRHILAVLRKHEAPAAFFCIGRRVMENPAILRQIDAEGHIVGNHTYSHHALLDFFSRKKLLAELEETGQAVQQAIGKKPRWFRPPYGVTTPNLAFAIRALGLACIGWNVRSMDTVAQDEQKLLHRLLAALKPGAVFLLHDSSAATASILDTFIQEAKNRGFKIVSPSHLLCQPAYD</sequence>
<dbReference type="Proteomes" id="UP001501153">
    <property type="component" value="Unassembled WGS sequence"/>
</dbReference>
<dbReference type="Pfam" id="PF01522">
    <property type="entry name" value="Polysacc_deac_1"/>
    <property type="match status" value="1"/>
</dbReference>
<reference evidence="3" key="1">
    <citation type="journal article" date="2019" name="Int. J. Syst. Evol. Microbiol.">
        <title>The Global Catalogue of Microorganisms (GCM) 10K type strain sequencing project: providing services to taxonomists for standard genome sequencing and annotation.</title>
        <authorList>
            <consortium name="The Broad Institute Genomics Platform"/>
            <consortium name="The Broad Institute Genome Sequencing Center for Infectious Disease"/>
            <person name="Wu L."/>
            <person name="Ma J."/>
        </authorList>
    </citation>
    <scope>NUCLEOTIDE SEQUENCE [LARGE SCALE GENOMIC DNA]</scope>
    <source>
        <strain evidence="3">JCM 17923</strain>
    </source>
</reference>
<dbReference type="PROSITE" id="PS51677">
    <property type="entry name" value="NODB"/>
    <property type="match status" value="1"/>
</dbReference>
<dbReference type="PANTHER" id="PTHR10587">
    <property type="entry name" value="GLYCOSYL TRANSFERASE-RELATED"/>
    <property type="match status" value="1"/>
</dbReference>
<proteinExistence type="predicted"/>
<dbReference type="InterPro" id="IPR011330">
    <property type="entry name" value="Glyco_hydro/deAcase_b/a-brl"/>
</dbReference>
<accession>A0ABP8IU18</accession>
<dbReference type="RefSeq" id="WP_345238548.1">
    <property type="nucleotide sequence ID" value="NZ_BAABGZ010000082.1"/>
</dbReference>
<evidence type="ECO:0000313" key="3">
    <source>
        <dbReference type="Proteomes" id="UP001501153"/>
    </source>
</evidence>
<dbReference type="InterPro" id="IPR002509">
    <property type="entry name" value="NODB_dom"/>
</dbReference>
<dbReference type="CDD" id="cd10917">
    <property type="entry name" value="CE4_NodB_like_6s_7s"/>
    <property type="match status" value="1"/>
</dbReference>
<dbReference type="EMBL" id="BAABGZ010000082">
    <property type="protein sequence ID" value="GAA4371133.1"/>
    <property type="molecule type" value="Genomic_DNA"/>
</dbReference>
<protein>
    <submittedName>
        <fullName evidence="2">Polysaccharide deacetylase family protein</fullName>
    </submittedName>
</protein>
<evidence type="ECO:0000313" key="2">
    <source>
        <dbReference type="EMBL" id="GAA4371133.1"/>
    </source>
</evidence>
<organism evidence="2 3">
    <name type="scientific">Hymenobacter saemangeumensis</name>
    <dbReference type="NCBI Taxonomy" id="1084522"/>
    <lineage>
        <taxon>Bacteria</taxon>
        <taxon>Pseudomonadati</taxon>
        <taxon>Bacteroidota</taxon>
        <taxon>Cytophagia</taxon>
        <taxon>Cytophagales</taxon>
        <taxon>Hymenobacteraceae</taxon>
        <taxon>Hymenobacter</taxon>
    </lineage>
</organism>
<dbReference type="SUPFAM" id="SSF88713">
    <property type="entry name" value="Glycoside hydrolase/deacetylase"/>
    <property type="match status" value="1"/>
</dbReference>
<comment type="caution">
    <text evidence="2">The sequence shown here is derived from an EMBL/GenBank/DDBJ whole genome shotgun (WGS) entry which is preliminary data.</text>
</comment>
<keyword evidence="3" id="KW-1185">Reference proteome</keyword>
<evidence type="ECO:0000259" key="1">
    <source>
        <dbReference type="PROSITE" id="PS51677"/>
    </source>
</evidence>
<dbReference type="InterPro" id="IPR050248">
    <property type="entry name" value="Polysacc_deacetylase_ArnD"/>
</dbReference>
<feature type="domain" description="NodB homology" evidence="1">
    <location>
        <begin position="67"/>
        <end position="244"/>
    </location>
</feature>
<gene>
    <name evidence="2" type="ORF">GCM10023185_46300</name>
</gene>
<name>A0ABP8IU18_9BACT</name>
<dbReference type="Gene3D" id="3.20.20.370">
    <property type="entry name" value="Glycoside hydrolase/deacetylase"/>
    <property type="match status" value="1"/>
</dbReference>